<keyword evidence="5" id="KW-0573">Peptidoglycan synthesis</keyword>
<keyword evidence="4" id="KW-0133">Cell shape</keyword>
<proteinExistence type="inferred from homology"/>
<dbReference type="GO" id="GO:0006508">
    <property type="term" value="P:proteolysis"/>
    <property type="evidence" value="ECO:0007669"/>
    <property type="project" value="InterPro"/>
</dbReference>
<dbReference type="Proteomes" id="UP000229740">
    <property type="component" value="Unassembled WGS sequence"/>
</dbReference>
<gene>
    <name evidence="11" type="ORF">CSB45_15600</name>
</gene>
<reference evidence="11 12" key="1">
    <citation type="submission" date="2017-10" db="EMBL/GenBank/DDBJ databases">
        <title>Novel microbial diversity and functional potential in the marine mammal oral microbiome.</title>
        <authorList>
            <person name="Dudek N.K."/>
            <person name="Sun C.L."/>
            <person name="Burstein D."/>
            <person name="Kantor R.S."/>
            <person name="Aliaga Goltsman D.S."/>
            <person name="Bik E.M."/>
            <person name="Thomas B.C."/>
            <person name="Banfield J.F."/>
            <person name="Relman D.A."/>
        </authorList>
    </citation>
    <scope>NUCLEOTIDE SEQUENCE [LARGE SCALE GENOMIC DNA]</scope>
    <source>
        <strain evidence="11">DOLZORAL124_49_17</strain>
    </source>
</reference>
<keyword evidence="3" id="KW-0378">Hydrolase</keyword>
<keyword evidence="9" id="KW-0472">Membrane</keyword>
<protein>
    <recommendedName>
        <fullName evidence="10">Peptidase S11 D-alanyl-D-alanine carboxypeptidase A N-terminal domain-containing protein</fullName>
    </recommendedName>
</protein>
<dbReference type="GO" id="GO:0009252">
    <property type="term" value="P:peptidoglycan biosynthetic process"/>
    <property type="evidence" value="ECO:0007669"/>
    <property type="project" value="UniProtKB-KW"/>
</dbReference>
<feature type="active site" description="Acyl-ester intermediate" evidence="7">
    <location>
        <position position="122"/>
    </location>
</feature>
<dbReference type="GO" id="GO:0008800">
    <property type="term" value="F:beta-lactamase activity"/>
    <property type="evidence" value="ECO:0007669"/>
    <property type="project" value="InterPro"/>
</dbReference>
<dbReference type="GO" id="GO:0009002">
    <property type="term" value="F:serine-type D-Ala-D-Ala carboxypeptidase activity"/>
    <property type="evidence" value="ECO:0007669"/>
    <property type="project" value="InterPro"/>
</dbReference>
<feature type="transmembrane region" description="Helical" evidence="9">
    <location>
        <begin position="20"/>
        <end position="40"/>
    </location>
</feature>
<dbReference type="GO" id="GO:0046677">
    <property type="term" value="P:response to antibiotic"/>
    <property type="evidence" value="ECO:0007669"/>
    <property type="project" value="InterPro"/>
</dbReference>
<evidence type="ECO:0000256" key="6">
    <source>
        <dbReference type="ARBA" id="ARBA00023316"/>
    </source>
</evidence>
<comment type="similarity">
    <text evidence="1 8">Belongs to the peptidase S11 family.</text>
</comment>
<feature type="active site" evidence="7">
    <location>
        <position position="125"/>
    </location>
</feature>
<evidence type="ECO:0000256" key="1">
    <source>
        <dbReference type="ARBA" id="ARBA00007164"/>
    </source>
</evidence>
<feature type="domain" description="Peptidase S11 D-alanyl-D-alanine carboxypeptidase A N-terminal" evidence="10">
    <location>
        <begin position="94"/>
        <end position="258"/>
    </location>
</feature>
<dbReference type="Gene3D" id="3.40.710.10">
    <property type="entry name" value="DD-peptidase/beta-lactamase superfamily"/>
    <property type="match status" value="1"/>
</dbReference>
<dbReference type="GO" id="GO:0071555">
    <property type="term" value="P:cell wall organization"/>
    <property type="evidence" value="ECO:0007669"/>
    <property type="project" value="UniProtKB-KW"/>
</dbReference>
<keyword evidence="6" id="KW-0961">Cell wall biogenesis/degradation</keyword>
<dbReference type="AlphaFoldDB" id="A0A2G6E0F9"/>
<dbReference type="GO" id="GO:0008360">
    <property type="term" value="P:regulation of cell shape"/>
    <property type="evidence" value="ECO:0007669"/>
    <property type="project" value="UniProtKB-KW"/>
</dbReference>
<accession>A0A2G6E0F9</accession>
<dbReference type="PANTHER" id="PTHR35333:SF4">
    <property type="entry name" value="SLR0121 PROTEIN"/>
    <property type="match status" value="1"/>
</dbReference>
<evidence type="ECO:0000313" key="12">
    <source>
        <dbReference type="Proteomes" id="UP000229740"/>
    </source>
</evidence>
<evidence type="ECO:0000256" key="8">
    <source>
        <dbReference type="RuleBase" id="RU004016"/>
    </source>
</evidence>
<comment type="caution">
    <text evidence="11">The sequence shown here is derived from an EMBL/GenBank/DDBJ whole genome shotgun (WGS) entry which is preliminary data.</text>
</comment>
<evidence type="ECO:0000256" key="9">
    <source>
        <dbReference type="SAM" id="Phobius"/>
    </source>
</evidence>
<feature type="non-terminal residue" evidence="11">
    <location>
        <position position="269"/>
    </location>
</feature>
<dbReference type="PRINTS" id="PR00725">
    <property type="entry name" value="DADACBPTASE1"/>
</dbReference>
<dbReference type="SUPFAM" id="SSF56601">
    <property type="entry name" value="beta-lactamase/transpeptidase-like"/>
    <property type="match status" value="1"/>
</dbReference>
<keyword evidence="2" id="KW-0732">Signal</keyword>
<dbReference type="InterPro" id="IPR001967">
    <property type="entry name" value="Peptidase_S11_N"/>
</dbReference>
<evidence type="ECO:0000256" key="2">
    <source>
        <dbReference type="ARBA" id="ARBA00022729"/>
    </source>
</evidence>
<keyword evidence="9" id="KW-1133">Transmembrane helix</keyword>
<evidence type="ECO:0000256" key="4">
    <source>
        <dbReference type="ARBA" id="ARBA00022960"/>
    </source>
</evidence>
<keyword evidence="9" id="KW-0812">Transmembrane</keyword>
<evidence type="ECO:0000256" key="7">
    <source>
        <dbReference type="PIRSR" id="PIRSR618044-1"/>
    </source>
</evidence>
<name>A0A2G6E0F9_9BACT</name>
<evidence type="ECO:0000256" key="5">
    <source>
        <dbReference type="ARBA" id="ARBA00022984"/>
    </source>
</evidence>
<evidence type="ECO:0000313" key="11">
    <source>
        <dbReference type="EMBL" id="PID55520.1"/>
    </source>
</evidence>
<feature type="active site" evidence="7">
    <location>
        <position position="189"/>
    </location>
</feature>
<evidence type="ECO:0000256" key="3">
    <source>
        <dbReference type="ARBA" id="ARBA00022801"/>
    </source>
</evidence>
<dbReference type="InterPro" id="IPR000871">
    <property type="entry name" value="Beta-lactam_class-A"/>
</dbReference>
<dbReference type="InterPro" id="IPR018044">
    <property type="entry name" value="Peptidase_S11"/>
</dbReference>
<dbReference type="PANTHER" id="PTHR35333">
    <property type="entry name" value="BETA-LACTAMASE"/>
    <property type="match status" value="1"/>
</dbReference>
<sequence>MFMNDHNTQQKHTLWTTYPIVSFILFVMLVCGSMIFQHLYETPPVAQNMRKTTPLPEDKAQKLRALFAQDTRTLLRPVYQPVKKVSFDPLAVPNAHTAMILDVDSGTILYEKNATERRSIASMTKLLTAMIVVERVEDLDAYIVVPEGVLPMEGTTVGCPTSVICNDEQLYAGEHVRISDLLRSALMYSANDAATILGLHVAGSEEAFAKIMNERMHELGATNSHFCRPSGLELDENEEQCYSSAYDIARVMAHMQKHERYDVLWDMMR</sequence>
<dbReference type="EMBL" id="PDPS01000080">
    <property type="protein sequence ID" value="PID55520.1"/>
    <property type="molecule type" value="Genomic_DNA"/>
</dbReference>
<dbReference type="GO" id="GO:0030655">
    <property type="term" value="P:beta-lactam antibiotic catabolic process"/>
    <property type="evidence" value="ECO:0007669"/>
    <property type="project" value="InterPro"/>
</dbReference>
<dbReference type="InterPro" id="IPR012338">
    <property type="entry name" value="Beta-lactam/transpept-like"/>
</dbReference>
<organism evidence="11 12">
    <name type="scientific">candidate division KSB3 bacterium</name>
    <dbReference type="NCBI Taxonomy" id="2044937"/>
    <lineage>
        <taxon>Bacteria</taxon>
        <taxon>candidate division KSB3</taxon>
    </lineage>
</organism>
<evidence type="ECO:0000259" key="10">
    <source>
        <dbReference type="Pfam" id="PF00768"/>
    </source>
</evidence>
<dbReference type="Pfam" id="PF00768">
    <property type="entry name" value="Peptidase_S11"/>
    <property type="match status" value="1"/>
</dbReference>